<reference evidence="1" key="1">
    <citation type="submission" date="2020-06" db="EMBL/GenBank/DDBJ databases">
        <title>WGS assembly of Ceratodon purpureus strain R40.</title>
        <authorList>
            <person name="Carey S.B."/>
            <person name="Jenkins J."/>
            <person name="Shu S."/>
            <person name="Lovell J.T."/>
            <person name="Sreedasyam A."/>
            <person name="Maumus F."/>
            <person name="Tiley G.P."/>
            <person name="Fernandez-Pozo N."/>
            <person name="Barry K."/>
            <person name="Chen C."/>
            <person name="Wang M."/>
            <person name="Lipzen A."/>
            <person name="Daum C."/>
            <person name="Saski C.A."/>
            <person name="Payton A.C."/>
            <person name="Mcbreen J.C."/>
            <person name="Conrad R.E."/>
            <person name="Kollar L.M."/>
            <person name="Olsson S."/>
            <person name="Huttunen S."/>
            <person name="Landis J.B."/>
            <person name="Wickett N.J."/>
            <person name="Johnson M.G."/>
            <person name="Rensing S.A."/>
            <person name="Grimwood J."/>
            <person name="Schmutz J."/>
            <person name="Mcdaniel S.F."/>
        </authorList>
    </citation>
    <scope>NUCLEOTIDE SEQUENCE</scope>
    <source>
        <strain evidence="1">R40</strain>
    </source>
</reference>
<comment type="caution">
    <text evidence="1">The sequence shown here is derived from an EMBL/GenBank/DDBJ whole genome shotgun (WGS) entry which is preliminary data.</text>
</comment>
<proteinExistence type="predicted"/>
<accession>A0A8T0HT05</accession>
<sequence>MKTNKHIVRMNSYARCLQLPPVVIPITKENQEQEFAQNEIYPSNLIQTKQISVTDQQRSVTTSRYHTAEVTEPSITLVTLENNQLNVVFHSALKIKKQVDRQLHRCVTHSNTVNTPEEETKQPR</sequence>
<dbReference type="Proteomes" id="UP000822688">
    <property type="component" value="Chromosome V"/>
</dbReference>
<organism evidence="1 2">
    <name type="scientific">Ceratodon purpureus</name>
    <name type="common">Fire moss</name>
    <name type="synonym">Dicranum purpureum</name>
    <dbReference type="NCBI Taxonomy" id="3225"/>
    <lineage>
        <taxon>Eukaryota</taxon>
        <taxon>Viridiplantae</taxon>
        <taxon>Streptophyta</taxon>
        <taxon>Embryophyta</taxon>
        <taxon>Bryophyta</taxon>
        <taxon>Bryophytina</taxon>
        <taxon>Bryopsida</taxon>
        <taxon>Dicranidae</taxon>
        <taxon>Pseudoditrichales</taxon>
        <taxon>Ditrichaceae</taxon>
        <taxon>Ceratodon</taxon>
    </lineage>
</organism>
<keyword evidence="2" id="KW-1185">Reference proteome</keyword>
<gene>
    <name evidence="1" type="ORF">KC19_VG196800</name>
</gene>
<name>A0A8T0HT05_CERPU</name>
<evidence type="ECO:0000313" key="2">
    <source>
        <dbReference type="Proteomes" id="UP000822688"/>
    </source>
</evidence>
<protein>
    <submittedName>
        <fullName evidence="1">Uncharacterized protein</fullName>
    </submittedName>
</protein>
<dbReference type="AlphaFoldDB" id="A0A8T0HT05"/>
<evidence type="ECO:0000313" key="1">
    <source>
        <dbReference type="EMBL" id="KAG0573648.1"/>
    </source>
</evidence>
<dbReference type="EMBL" id="CM026426">
    <property type="protein sequence ID" value="KAG0573648.1"/>
    <property type="molecule type" value="Genomic_DNA"/>
</dbReference>